<proteinExistence type="predicted"/>
<keyword evidence="2" id="KW-1185">Reference proteome</keyword>
<evidence type="ECO:0008006" key="3">
    <source>
        <dbReference type="Google" id="ProtNLM"/>
    </source>
</evidence>
<dbReference type="EMBL" id="OUUY01000083">
    <property type="protein sequence ID" value="SPQ00895.1"/>
    <property type="molecule type" value="Genomic_DNA"/>
</dbReference>
<dbReference type="AlphaFoldDB" id="A0A2U3QHQ8"/>
<accession>A0A2U3QHQ8</accession>
<protein>
    <recommendedName>
        <fullName evidence="3">Cytoplasmic protein</fullName>
    </recommendedName>
</protein>
<dbReference type="InterPro" id="IPR011051">
    <property type="entry name" value="RmlC_Cupin_sf"/>
</dbReference>
<sequence>MVFQSNMQDPVETDGDKYSVVIENERVRVLRYHDKPGDRTLQHYHPDYVLYAESSFKRRLTFPDGRKHEVDVKTGSVVWMKAHIHIGENIGDTNTDVIIVELK</sequence>
<name>A0A2U3QHQ8_9BACT</name>
<gene>
    <name evidence="1" type="ORF">NBG4_370010</name>
</gene>
<dbReference type="Gene3D" id="2.60.120.10">
    <property type="entry name" value="Jelly Rolls"/>
    <property type="match status" value="1"/>
</dbReference>
<evidence type="ECO:0000313" key="2">
    <source>
        <dbReference type="Proteomes" id="UP000245125"/>
    </source>
</evidence>
<dbReference type="SUPFAM" id="SSF51182">
    <property type="entry name" value="RmlC-like cupins"/>
    <property type="match status" value="1"/>
</dbReference>
<reference evidence="2" key="1">
    <citation type="submission" date="2018-03" db="EMBL/GenBank/DDBJ databases">
        <authorList>
            <person name="Zecchin S."/>
        </authorList>
    </citation>
    <scope>NUCLEOTIDE SEQUENCE [LARGE SCALE GENOMIC DNA]</scope>
</reference>
<evidence type="ECO:0000313" key="1">
    <source>
        <dbReference type="EMBL" id="SPQ00895.1"/>
    </source>
</evidence>
<organism evidence="1 2">
    <name type="scientific">Candidatus Sulfobium mesophilum</name>
    <dbReference type="NCBI Taxonomy" id="2016548"/>
    <lineage>
        <taxon>Bacteria</taxon>
        <taxon>Pseudomonadati</taxon>
        <taxon>Nitrospirota</taxon>
        <taxon>Nitrospiria</taxon>
        <taxon>Nitrospirales</taxon>
        <taxon>Nitrospiraceae</taxon>
        <taxon>Candidatus Sulfobium</taxon>
    </lineage>
</organism>
<dbReference type="InterPro" id="IPR014710">
    <property type="entry name" value="RmlC-like_jellyroll"/>
</dbReference>
<dbReference type="Proteomes" id="UP000245125">
    <property type="component" value="Unassembled WGS sequence"/>
</dbReference>